<dbReference type="Gene3D" id="3.40.50.300">
    <property type="entry name" value="P-loop containing nucleotide triphosphate hydrolases"/>
    <property type="match status" value="1"/>
</dbReference>
<dbReference type="SUPFAM" id="SSF52540">
    <property type="entry name" value="P-loop containing nucleoside triphosphate hydrolases"/>
    <property type="match status" value="1"/>
</dbReference>
<evidence type="ECO:0000313" key="3">
    <source>
        <dbReference type="Proteomes" id="UP000035900"/>
    </source>
</evidence>
<dbReference type="InterPro" id="IPR027417">
    <property type="entry name" value="P-loop_NTPase"/>
</dbReference>
<dbReference type="EMBL" id="LFNG01000051">
    <property type="protein sequence ID" value="KMQ68295.1"/>
    <property type="molecule type" value="Genomic_DNA"/>
</dbReference>
<feature type="domain" description="ORC1/DEAH AAA+ ATPase" evidence="1">
    <location>
        <begin position="96"/>
        <end position="211"/>
    </location>
</feature>
<reference evidence="2 3" key="1">
    <citation type="journal article" date="2004" name="Int. J. Syst. Evol. Microbiol.">
        <title>Kaistella koreensis gen. nov., sp. nov., a novel member of the Chryseobacterium-Bergeyella-Riemerella branch.</title>
        <authorList>
            <person name="Kim M.K."/>
            <person name="Im W.T."/>
            <person name="Shin Y.K."/>
            <person name="Lim J.H."/>
            <person name="Kim S.H."/>
            <person name="Lee B.C."/>
            <person name="Park M.Y."/>
            <person name="Lee K.Y."/>
            <person name="Lee S.T."/>
        </authorList>
    </citation>
    <scope>NUCLEOTIDE SEQUENCE [LARGE SCALE GENOMIC DNA]</scope>
    <source>
        <strain evidence="2 3">CCUG 49689</strain>
    </source>
</reference>
<accession>A0A0J7LH10</accession>
<keyword evidence="3" id="KW-1185">Reference proteome</keyword>
<sequence length="292" mass="33007">MELSLEYKQNVRTALLERRPNFGGTDGQFAKIYGISGAVFSRLNKGEIDGLISLSQWLQIGRELGVNNKKSSWKVVRTRVYTEIESSIHFCQQFARSMVLVDACGIGKTFSAKNIVKTMRNAFYIDCSQAKSKQLFVRHFAKTLGIDNKGKYVDVKENLKYYINQLESPVFVLDEVGDLEYTAFLELKELWNSCDGNCGWLMMGADGLRNKIQKGINNKKVGFAEIFSRFSDEFIQLTPNGVLDKQAFYSELLTQVATANHTGTQPVETLVKQCLKKEATLRHLETLIKISA</sequence>
<dbReference type="Proteomes" id="UP000035900">
    <property type="component" value="Unassembled WGS sequence"/>
</dbReference>
<dbReference type="STRING" id="1304281.ACM44_14690"/>
<gene>
    <name evidence="2" type="ORF">ACM44_14690</name>
</gene>
<proteinExistence type="predicted"/>
<dbReference type="GO" id="GO:0016887">
    <property type="term" value="F:ATP hydrolysis activity"/>
    <property type="evidence" value="ECO:0007669"/>
    <property type="project" value="InterPro"/>
</dbReference>
<organism evidence="2 3">
    <name type="scientific">Chryseobacterium koreense CCUG 49689</name>
    <dbReference type="NCBI Taxonomy" id="1304281"/>
    <lineage>
        <taxon>Bacteria</taxon>
        <taxon>Pseudomonadati</taxon>
        <taxon>Bacteroidota</taxon>
        <taxon>Flavobacteriia</taxon>
        <taxon>Flavobacteriales</taxon>
        <taxon>Weeksellaceae</taxon>
        <taxon>Chryseobacterium group</taxon>
        <taxon>Chryseobacterium</taxon>
    </lineage>
</organism>
<dbReference type="RefSeq" id="WP_048500812.1">
    <property type="nucleotide sequence ID" value="NZ_LFNG01000051.1"/>
</dbReference>
<dbReference type="AlphaFoldDB" id="A0A0J7LH10"/>
<dbReference type="Pfam" id="PF13401">
    <property type="entry name" value="AAA_22"/>
    <property type="match status" value="1"/>
</dbReference>
<dbReference type="PATRIC" id="fig|1304281.5.peg.3209"/>
<name>A0A0J7LH10_9FLAO</name>
<dbReference type="OrthoDB" id="799824at2"/>
<protein>
    <recommendedName>
        <fullName evidence="1">ORC1/DEAH AAA+ ATPase domain-containing protein</fullName>
    </recommendedName>
</protein>
<comment type="caution">
    <text evidence="2">The sequence shown here is derived from an EMBL/GenBank/DDBJ whole genome shotgun (WGS) entry which is preliminary data.</text>
</comment>
<evidence type="ECO:0000259" key="1">
    <source>
        <dbReference type="Pfam" id="PF13401"/>
    </source>
</evidence>
<evidence type="ECO:0000313" key="2">
    <source>
        <dbReference type="EMBL" id="KMQ68295.1"/>
    </source>
</evidence>
<dbReference type="InterPro" id="IPR049945">
    <property type="entry name" value="AAA_22"/>
</dbReference>